<dbReference type="GO" id="GO:0003676">
    <property type="term" value="F:nucleic acid binding"/>
    <property type="evidence" value="ECO:0007669"/>
    <property type="project" value="InterPro"/>
</dbReference>
<dbReference type="Gene3D" id="1.10.30.50">
    <property type="match status" value="1"/>
</dbReference>
<dbReference type="SMART" id="SM00507">
    <property type="entry name" value="HNHc"/>
    <property type="match status" value="1"/>
</dbReference>
<evidence type="ECO:0000256" key="3">
    <source>
        <dbReference type="SAM" id="MobiDB-lite"/>
    </source>
</evidence>
<dbReference type="InterPro" id="IPR002711">
    <property type="entry name" value="HNH"/>
</dbReference>
<evidence type="ECO:0000256" key="1">
    <source>
        <dbReference type="ARBA" id="ARBA00022722"/>
    </source>
</evidence>
<dbReference type="GO" id="GO:0008270">
    <property type="term" value="F:zinc ion binding"/>
    <property type="evidence" value="ECO:0007669"/>
    <property type="project" value="InterPro"/>
</dbReference>
<feature type="domain" description="HNH nuclease" evidence="4">
    <location>
        <begin position="66"/>
        <end position="124"/>
    </location>
</feature>
<dbReference type="InterPro" id="IPR003615">
    <property type="entry name" value="HNH_nuc"/>
</dbReference>
<evidence type="ECO:0000256" key="2">
    <source>
        <dbReference type="ARBA" id="ARBA00022801"/>
    </source>
</evidence>
<evidence type="ECO:0000313" key="5">
    <source>
        <dbReference type="EMBL" id="KKM03810.1"/>
    </source>
</evidence>
<evidence type="ECO:0000259" key="4">
    <source>
        <dbReference type="SMART" id="SM00507"/>
    </source>
</evidence>
<dbReference type="PANTHER" id="PTHR41286:SF1">
    <property type="entry name" value="HNH NUCLEASE YAJD-RELATED"/>
    <property type="match status" value="1"/>
</dbReference>
<organism evidence="5">
    <name type="scientific">marine sediment metagenome</name>
    <dbReference type="NCBI Taxonomy" id="412755"/>
    <lineage>
        <taxon>unclassified sequences</taxon>
        <taxon>metagenomes</taxon>
        <taxon>ecological metagenomes</taxon>
    </lineage>
</organism>
<dbReference type="AlphaFoldDB" id="A0A0F9GYF6"/>
<protein>
    <recommendedName>
        <fullName evidence="4">HNH nuclease domain-containing protein</fullName>
    </recommendedName>
</protein>
<dbReference type="GO" id="GO:0005829">
    <property type="term" value="C:cytosol"/>
    <property type="evidence" value="ECO:0007669"/>
    <property type="project" value="TreeGrafter"/>
</dbReference>
<proteinExistence type="predicted"/>
<keyword evidence="2" id="KW-0378">Hydrolase</keyword>
<accession>A0A0F9GYF6</accession>
<keyword evidence="1" id="KW-0540">Nuclease</keyword>
<dbReference type="Pfam" id="PF01844">
    <property type="entry name" value="HNH"/>
    <property type="match status" value="1"/>
</dbReference>
<dbReference type="GO" id="GO:0016787">
    <property type="term" value="F:hydrolase activity"/>
    <property type="evidence" value="ECO:0007669"/>
    <property type="project" value="UniProtKB-KW"/>
</dbReference>
<feature type="region of interest" description="Disordered" evidence="3">
    <location>
        <begin position="11"/>
        <end position="32"/>
    </location>
</feature>
<dbReference type="EMBL" id="LAZR01016596">
    <property type="protein sequence ID" value="KKM03810.1"/>
    <property type="molecule type" value="Genomic_DNA"/>
</dbReference>
<dbReference type="CDD" id="cd00085">
    <property type="entry name" value="HNHc"/>
    <property type="match status" value="1"/>
</dbReference>
<comment type="caution">
    <text evidence="5">The sequence shown here is derived from an EMBL/GenBank/DDBJ whole genome shotgun (WGS) entry which is preliminary data.</text>
</comment>
<dbReference type="PANTHER" id="PTHR41286">
    <property type="entry name" value="HNH NUCLEASE YAJD-RELATED"/>
    <property type="match status" value="1"/>
</dbReference>
<reference evidence="5" key="1">
    <citation type="journal article" date="2015" name="Nature">
        <title>Complex archaea that bridge the gap between prokaryotes and eukaryotes.</title>
        <authorList>
            <person name="Spang A."/>
            <person name="Saw J.H."/>
            <person name="Jorgensen S.L."/>
            <person name="Zaremba-Niedzwiedzka K."/>
            <person name="Martijn J."/>
            <person name="Lind A.E."/>
            <person name="van Eijk R."/>
            <person name="Schleper C."/>
            <person name="Guy L."/>
            <person name="Ettema T.J."/>
        </authorList>
    </citation>
    <scope>NUCLEOTIDE SEQUENCE</scope>
</reference>
<sequence length="137" mass="15747">MRDNQGRFIKGHKGIGGFGKGSRHTPEAKEKVRQSLLGKVGEQARNWQGGKTDIQIIVRYSTRMKAWRDKVFERDNYICQRCGAKCGNGKTIKLHAHHIKSFAQYPELRFDIDNGLTLCHPCHRKTIKGKRRITCEI</sequence>
<name>A0A0F9GYF6_9ZZZZ</name>
<gene>
    <name evidence="5" type="ORF">LCGC14_1770690</name>
</gene>
<dbReference type="GO" id="GO:0004519">
    <property type="term" value="F:endonuclease activity"/>
    <property type="evidence" value="ECO:0007669"/>
    <property type="project" value="InterPro"/>
</dbReference>